<dbReference type="GO" id="GO:0000160">
    <property type="term" value="P:phosphorelay signal transduction system"/>
    <property type="evidence" value="ECO:0007669"/>
    <property type="project" value="InterPro"/>
</dbReference>
<dbReference type="InterPro" id="IPR041664">
    <property type="entry name" value="AAA_16"/>
</dbReference>
<dbReference type="Pfam" id="PF13191">
    <property type="entry name" value="AAA_16"/>
    <property type="match status" value="1"/>
</dbReference>
<evidence type="ECO:0000256" key="3">
    <source>
        <dbReference type="ARBA" id="ARBA00023125"/>
    </source>
</evidence>
<dbReference type="PROSITE" id="PS51755">
    <property type="entry name" value="OMPR_PHOB"/>
    <property type="match status" value="1"/>
</dbReference>
<feature type="region of interest" description="Disordered" evidence="6">
    <location>
        <begin position="270"/>
        <end position="315"/>
    </location>
</feature>
<dbReference type="GO" id="GO:0006355">
    <property type="term" value="P:regulation of DNA-templated transcription"/>
    <property type="evidence" value="ECO:0007669"/>
    <property type="project" value="InterPro"/>
</dbReference>
<dbReference type="SUPFAM" id="SSF48452">
    <property type="entry name" value="TPR-like"/>
    <property type="match status" value="1"/>
</dbReference>
<dbReference type="Proteomes" id="UP000198224">
    <property type="component" value="Chromosome I"/>
</dbReference>
<dbReference type="PANTHER" id="PTHR35807">
    <property type="entry name" value="TRANSCRIPTIONAL REGULATOR REDD-RELATED"/>
    <property type="match status" value="1"/>
</dbReference>
<dbReference type="Gene3D" id="1.10.10.10">
    <property type="entry name" value="Winged helix-like DNA-binding domain superfamily/Winged helix DNA-binding domain"/>
    <property type="match status" value="1"/>
</dbReference>
<dbReference type="Gene3D" id="1.25.40.10">
    <property type="entry name" value="Tetratricopeptide repeat domain"/>
    <property type="match status" value="1"/>
</dbReference>
<dbReference type="InterPro" id="IPR011990">
    <property type="entry name" value="TPR-like_helical_dom_sf"/>
</dbReference>
<protein>
    <submittedName>
        <fullName evidence="8">DNA-binding transcriptional activator of the SARP family</fullName>
    </submittedName>
</protein>
<dbReference type="PANTHER" id="PTHR35807:SF1">
    <property type="entry name" value="TRANSCRIPTIONAL REGULATOR REDD"/>
    <property type="match status" value="1"/>
</dbReference>
<evidence type="ECO:0000313" key="8">
    <source>
        <dbReference type="EMBL" id="SCF06743.1"/>
    </source>
</evidence>
<evidence type="ECO:0000256" key="5">
    <source>
        <dbReference type="PROSITE-ProRule" id="PRU01091"/>
    </source>
</evidence>
<feature type="domain" description="OmpR/PhoB-type" evidence="7">
    <location>
        <begin position="1"/>
        <end position="97"/>
    </location>
</feature>
<dbReference type="Pfam" id="PF03704">
    <property type="entry name" value="BTAD"/>
    <property type="match status" value="1"/>
</dbReference>
<dbReference type="InterPro" id="IPR036388">
    <property type="entry name" value="WH-like_DNA-bd_sf"/>
</dbReference>
<evidence type="ECO:0000256" key="4">
    <source>
        <dbReference type="ARBA" id="ARBA00023163"/>
    </source>
</evidence>
<feature type="compositionally biased region" description="Pro residues" evidence="6">
    <location>
        <begin position="272"/>
        <end position="281"/>
    </location>
</feature>
<gene>
    <name evidence="8" type="ORF">GA0070612_3504</name>
</gene>
<dbReference type="SUPFAM" id="SSF52540">
    <property type="entry name" value="P-loop containing nucleoside triphosphate hydrolases"/>
    <property type="match status" value="1"/>
</dbReference>
<dbReference type="Gene3D" id="3.30.70.1230">
    <property type="entry name" value="Nucleotide cyclase"/>
    <property type="match status" value="1"/>
</dbReference>
<keyword evidence="3 5" id="KW-0238">DNA-binding</keyword>
<feature type="compositionally biased region" description="Basic residues" evidence="6">
    <location>
        <begin position="306"/>
        <end position="315"/>
    </location>
</feature>
<keyword evidence="9" id="KW-1185">Reference proteome</keyword>
<dbReference type="InterPro" id="IPR029787">
    <property type="entry name" value="Nucleotide_cyclase"/>
</dbReference>
<dbReference type="Gene3D" id="3.40.50.300">
    <property type="entry name" value="P-loop containing nucleotide triphosphate hydrolases"/>
    <property type="match status" value="1"/>
</dbReference>
<evidence type="ECO:0000256" key="6">
    <source>
        <dbReference type="SAM" id="MobiDB-lite"/>
    </source>
</evidence>
<evidence type="ECO:0000256" key="2">
    <source>
        <dbReference type="ARBA" id="ARBA00023015"/>
    </source>
</evidence>
<dbReference type="InterPro" id="IPR001867">
    <property type="entry name" value="OmpR/PhoB-type_DNA-bd"/>
</dbReference>
<proteinExistence type="inferred from homology"/>
<sequence length="787" mass="84351">MHFRMLGPMEVFRDGQSVGLGGIKQRATLGFLLLQPNRVVPTSQLLKALWAWEEAPASARKILQNAVWGLRGILCPDGTGGEQAALLTQAPGYMLRVDAERIDVHRFHRLSSQGRGELSAGRPEAAAELLREALALWRGPALADLVEGGIVWSEVVALQNARLVALEEFFEAELACGRHHAVLGELETAVAGEPLRERFCSQLMLALYRCGRQADALNLYARTRTALVDGLGLEPGHNLRALQHAILTHDPMLTVVGSPGETLVVAAAVDQSPPPASPPPGDVQGDSGSVDPTGEQGTGPILMAQSRKRQSRGRVGRGPVSVVMARIRLSGEPETGEQARLDEALERVTTIVREVVGSFGGVVAASLGSVSLVLFDGSDVRRRTADDAVSAAMTIHERLAAGVEQGVGAVASHLAVVSGEALVRYPASAGAAPTVNGALVDECHKLLSHVPDGSIHVCPETHRLTEDVVAYSAVDGVCAGWRVEGVHQEHIGYHTAPIVDREWELDLLRGLLERVRHRSVPHLATVLGEPGSGKSRFVMEFECRMAVSPQSVLFLSGAAPGTADRTDATDRLLAQVIAAQCEILTDDDPVVAEAKLVDLTERLVGPQHVDSVRSGLAPLLRPGRTAETNRRGALDSWRRLLRASAAQRPMVMVLDGVHRVDDDLLDFIEDLPRWASSVPLLVVATARPALLERRPSWGGGQRHAATITLDPLSERAINRLLDVLAVGTKGHGQPAGRFSALLGARPAERRAHPPSMGGLAVRSLDRDGGTESAWTVEPQRWHRVRAS</sequence>
<evidence type="ECO:0000256" key="1">
    <source>
        <dbReference type="ARBA" id="ARBA00005820"/>
    </source>
</evidence>
<dbReference type="SMART" id="SM00862">
    <property type="entry name" value="Trans_reg_C"/>
    <property type="match status" value="1"/>
</dbReference>
<accession>A0A1C4XDZ7</accession>
<keyword evidence="2" id="KW-0805">Transcription regulation</keyword>
<dbReference type="AlphaFoldDB" id="A0A1C4XDZ7"/>
<dbReference type="InterPro" id="IPR005158">
    <property type="entry name" value="BTAD"/>
</dbReference>
<name>A0A1C4XDZ7_9ACTN</name>
<dbReference type="FunFam" id="1.25.40.10:FF:000222">
    <property type="entry name" value="SARP family transcriptional regulator"/>
    <property type="match status" value="1"/>
</dbReference>
<dbReference type="SMART" id="SM01043">
    <property type="entry name" value="BTAD"/>
    <property type="match status" value="1"/>
</dbReference>
<organism evidence="8 9">
    <name type="scientific">Micromonospora chokoriensis</name>
    <dbReference type="NCBI Taxonomy" id="356851"/>
    <lineage>
        <taxon>Bacteria</taxon>
        <taxon>Bacillati</taxon>
        <taxon>Actinomycetota</taxon>
        <taxon>Actinomycetes</taxon>
        <taxon>Micromonosporales</taxon>
        <taxon>Micromonosporaceae</taxon>
        <taxon>Micromonospora</taxon>
    </lineage>
</organism>
<dbReference type="SUPFAM" id="SSF46894">
    <property type="entry name" value="C-terminal effector domain of the bipartite response regulators"/>
    <property type="match status" value="1"/>
</dbReference>
<reference evidence="9" key="1">
    <citation type="submission" date="2016-06" db="EMBL/GenBank/DDBJ databases">
        <authorList>
            <person name="Varghese N."/>
            <person name="Submissions Spin"/>
        </authorList>
    </citation>
    <scope>NUCLEOTIDE SEQUENCE [LARGE SCALE GENOMIC DNA]</scope>
    <source>
        <strain evidence="9">DSM 45160</strain>
    </source>
</reference>
<dbReference type="CDD" id="cd15831">
    <property type="entry name" value="BTAD"/>
    <property type="match status" value="1"/>
</dbReference>
<keyword evidence="4" id="KW-0804">Transcription</keyword>
<dbReference type="SUPFAM" id="SSF55073">
    <property type="entry name" value="Nucleotide cyclase"/>
    <property type="match status" value="1"/>
</dbReference>
<dbReference type="GO" id="GO:0003677">
    <property type="term" value="F:DNA binding"/>
    <property type="evidence" value="ECO:0007669"/>
    <property type="project" value="UniProtKB-UniRule"/>
</dbReference>
<comment type="similarity">
    <text evidence="1">Belongs to the AfsR/DnrI/RedD regulatory family.</text>
</comment>
<feature type="DNA-binding region" description="OmpR/PhoB-type" evidence="5">
    <location>
        <begin position="1"/>
        <end position="97"/>
    </location>
</feature>
<dbReference type="InterPro" id="IPR027417">
    <property type="entry name" value="P-loop_NTPase"/>
</dbReference>
<dbReference type="InterPro" id="IPR051677">
    <property type="entry name" value="AfsR-DnrI-RedD_regulator"/>
</dbReference>
<evidence type="ECO:0000259" key="7">
    <source>
        <dbReference type="PROSITE" id="PS51755"/>
    </source>
</evidence>
<dbReference type="InterPro" id="IPR016032">
    <property type="entry name" value="Sig_transdc_resp-reg_C-effctor"/>
</dbReference>
<evidence type="ECO:0000313" key="9">
    <source>
        <dbReference type="Proteomes" id="UP000198224"/>
    </source>
</evidence>
<dbReference type="EMBL" id="LT607409">
    <property type="protein sequence ID" value="SCF06743.1"/>
    <property type="molecule type" value="Genomic_DNA"/>
</dbReference>
<feature type="region of interest" description="Disordered" evidence="6">
    <location>
        <begin position="748"/>
        <end position="773"/>
    </location>
</feature>